<comment type="caution">
    <text evidence="1">The sequence shown here is derived from an EMBL/GenBank/DDBJ whole genome shotgun (WGS) entry which is preliminary data.</text>
</comment>
<evidence type="ECO:0000313" key="2">
    <source>
        <dbReference type="Proteomes" id="UP001181693"/>
    </source>
</evidence>
<evidence type="ECO:0000313" key="1">
    <source>
        <dbReference type="EMBL" id="DBA33799.1"/>
    </source>
</evidence>
<sequence length="95" mass="10137">MNDLQLNSGFSSLTCYSTPDLLSLRTAEGGREEGSEASVTPLSSPLFLHSTFSPLTAKGGGVTEPSAAEKAVDLECDLVLKNRIKVLFLYGDKWG</sequence>
<proteinExistence type="predicted"/>
<dbReference type="AlphaFoldDB" id="A0AAV3B0P8"/>
<name>A0AAV3B0P8_PYXAD</name>
<reference evidence="1" key="1">
    <citation type="thesis" date="2020" institute="ProQuest LLC" country="789 East Eisenhower Parkway, Ann Arbor, MI, USA">
        <title>Comparative Genomics and Chromosome Evolution.</title>
        <authorList>
            <person name="Mudd A.B."/>
        </authorList>
    </citation>
    <scope>NUCLEOTIDE SEQUENCE</scope>
    <source>
        <strain evidence="1">1538</strain>
        <tissue evidence="1">Blood</tissue>
    </source>
</reference>
<keyword evidence="2" id="KW-1185">Reference proteome</keyword>
<accession>A0AAV3B0P8</accession>
<dbReference type="Proteomes" id="UP001181693">
    <property type="component" value="Unassembled WGS sequence"/>
</dbReference>
<gene>
    <name evidence="1" type="ORF">GDO54_001433</name>
</gene>
<dbReference type="EMBL" id="DYDO01000001">
    <property type="protein sequence ID" value="DBA33799.1"/>
    <property type="molecule type" value="Genomic_DNA"/>
</dbReference>
<organism evidence="1 2">
    <name type="scientific">Pyxicephalus adspersus</name>
    <name type="common">African bullfrog</name>
    <dbReference type="NCBI Taxonomy" id="30357"/>
    <lineage>
        <taxon>Eukaryota</taxon>
        <taxon>Metazoa</taxon>
        <taxon>Chordata</taxon>
        <taxon>Craniata</taxon>
        <taxon>Vertebrata</taxon>
        <taxon>Euteleostomi</taxon>
        <taxon>Amphibia</taxon>
        <taxon>Batrachia</taxon>
        <taxon>Anura</taxon>
        <taxon>Neobatrachia</taxon>
        <taxon>Ranoidea</taxon>
        <taxon>Pyxicephalidae</taxon>
        <taxon>Pyxicephalinae</taxon>
        <taxon>Pyxicephalus</taxon>
    </lineage>
</organism>
<protein>
    <submittedName>
        <fullName evidence="1">Uncharacterized protein</fullName>
    </submittedName>
</protein>